<dbReference type="SUPFAM" id="SSF81383">
    <property type="entry name" value="F-box domain"/>
    <property type="match status" value="1"/>
</dbReference>
<dbReference type="InterPro" id="IPR036047">
    <property type="entry name" value="F-box-like_dom_sf"/>
</dbReference>
<dbReference type="InterPro" id="IPR001810">
    <property type="entry name" value="F-box_dom"/>
</dbReference>
<feature type="compositionally biased region" description="Basic and acidic residues" evidence="1">
    <location>
        <begin position="1"/>
        <end position="12"/>
    </location>
</feature>
<reference evidence="3 4" key="1">
    <citation type="submission" date="2024-02" db="EMBL/GenBank/DDBJ databases">
        <title>A draft genome for the cacao thread blight pathogen Marasmius crinis-equi.</title>
        <authorList>
            <person name="Cohen S.P."/>
            <person name="Baruah I.K."/>
            <person name="Amoako-Attah I."/>
            <person name="Bukari Y."/>
            <person name="Meinhardt L.W."/>
            <person name="Bailey B.A."/>
        </authorList>
    </citation>
    <scope>NUCLEOTIDE SEQUENCE [LARGE SCALE GENOMIC DNA]</scope>
    <source>
        <strain evidence="3 4">GH-76</strain>
    </source>
</reference>
<evidence type="ECO:0000313" key="4">
    <source>
        <dbReference type="Proteomes" id="UP001465976"/>
    </source>
</evidence>
<feature type="compositionally biased region" description="Polar residues" evidence="1">
    <location>
        <begin position="13"/>
        <end position="23"/>
    </location>
</feature>
<organism evidence="3 4">
    <name type="scientific">Marasmius crinis-equi</name>
    <dbReference type="NCBI Taxonomy" id="585013"/>
    <lineage>
        <taxon>Eukaryota</taxon>
        <taxon>Fungi</taxon>
        <taxon>Dikarya</taxon>
        <taxon>Basidiomycota</taxon>
        <taxon>Agaricomycotina</taxon>
        <taxon>Agaricomycetes</taxon>
        <taxon>Agaricomycetidae</taxon>
        <taxon>Agaricales</taxon>
        <taxon>Marasmiineae</taxon>
        <taxon>Marasmiaceae</taxon>
        <taxon>Marasmius</taxon>
    </lineage>
</organism>
<proteinExistence type="predicted"/>
<keyword evidence="4" id="KW-1185">Reference proteome</keyword>
<sequence>MNYEQNHIRSNGESEAGLQNVTQGIGKRKREDLDGRDKSLVVQGKGSSSTSPHPPLLNIRFDIGSKKARKTEKMKRNKRGYLEIFLTKAPLDVMYRIFEQLPPRDLVTVSRINKCFYATLKDPSASTVWKSRRTEYAILPSPLSNEGRPLSDRAWLTLLFGGPYCQECGSNKGKALYVRYMTRLCDECVEAKCVTAEWLLDNPQNEFLLNNGDRVNDVLDLMIPMQGTFSLTPRSLAVDAALKGHPDALDAFFNRQELWDVLKQLMGCPTREQMLALVAVRKQLNSIQLHYEVACYRSLGQYQEREEEERRELILQKLLDCGYSISDFETIKDLPIVSRAIQNPITPRAWSQIKEPLFIYIHNHRLSLALTNPHNNETINARLKLLNTRLASLAHKFQFECPEYVPDLHDILRLRPVALLIAAPDSRVVTAEDFEDIEDELQDHVERMVLKREEKFLNDL</sequence>
<protein>
    <recommendedName>
        <fullName evidence="2">F-box domain-containing protein</fullName>
    </recommendedName>
</protein>
<evidence type="ECO:0000259" key="2">
    <source>
        <dbReference type="PROSITE" id="PS50181"/>
    </source>
</evidence>
<accession>A0ABR3FPB0</accession>
<dbReference type="Proteomes" id="UP001465976">
    <property type="component" value="Unassembled WGS sequence"/>
</dbReference>
<evidence type="ECO:0000313" key="3">
    <source>
        <dbReference type="EMBL" id="KAL0577230.1"/>
    </source>
</evidence>
<feature type="compositionally biased region" description="Basic and acidic residues" evidence="1">
    <location>
        <begin position="29"/>
        <end position="39"/>
    </location>
</feature>
<evidence type="ECO:0000256" key="1">
    <source>
        <dbReference type="SAM" id="MobiDB-lite"/>
    </source>
</evidence>
<feature type="region of interest" description="Disordered" evidence="1">
    <location>
        <begin position="1"/>
        <end position="59"/>
    </location>
</feature>
<dbReference type="Pfam" id="PF00646">
    <property type="entry name" value="F-box"/>
    <property type="match status" value="1"/>
</dbReference>
<comment type="caution">
    <text evidence="3">The sequence shown here is derived from an EMBL/GenBank/DDBJ whole genome shotgun (WGS) entry which is preliminary data.</text>
</comment>
<gene>
    <name evidence="3" type="ORF">V5O48_004748</name>
</gene>
<name>A0ABR3FPB0_9AGAR</name>
<feature type="domain" description="F-box" evidence="2">
    <location>
        <begin position="83"/>
        <end position="132"/>
    </location>
</feature>
<dbReference type="PROSITE" id="PS50181">
    <property type="entry name" value="FBOX"/>
    <property type="match status" value="1"/>
</dbReference>
<dbReference type="EMBL" id="JBAHYK010000170">
    <property type="protein sequence ID" value="KAL0577230.1"/>
    <property type="molecule type" value="Genomic_DNA"/>
</dbReference>